<feature type="region of interest" description="Disordered" evidence="5">
    <location>
        <begin position="207"/>
        <end position="253"/>
    </location>
</feature>
<evidence type="ECO:0000256" key="5">
    <source>
        <dbReference type="SAM" id="MobiDB-lite"/>
    </source>
</evidence>
<dbReference type="EMBL" id="SAWZ01000005">
    <property type="protein sequence ID" value="RXR05399.1"/>
    <property type="molecule type" value="Genomic_DNA"/>
</dbReference>
<dbReference type="PANTHER" id="PTHR36926">
    <property type="entry name" value="COLICIN V PRODUCTION PROTEIN"/>
    <property type="match status" value="1"/>
</dbReference>
<dbReference type="AlphaFoldDB" id="A0A4Q1JW12"/>
<evidence type="ECO:0000256" key="1">
    <source>
        <dbReference type="ARBA" id="ARBA00004141"/>
    </source>
</evidence>
<accession>A0A4Q1JW12</accession>
<keyword evidence="8" id="KW-1185">Reference proteome</keyword>
<evidence type="ECO:0000313" key="7">
    <source>
        <dbReference type="EMBL" id="RXR05399.1"/>
    </source>
</evidence>
<name>A0A4Q1JW12_9GAMM</name>
<comment type="caution">
    <text evidence="7">The sequence shown here is derived from an EMBL/GenBank/DDBJ whole genome shotgun (WGS) entry which is preliminary data.</text>
</comment>
<dbReference type="GO" id="GO:0009403">
    <property type="term" value="P:toxin biosynthetic process"/>
    <property type="evidence" value="ECO:0007669"/>
    <property type="project" value="InterPro"/>
</dbReference>
<dbReference type="InterPro" id="IPR052719">
    <property type="entry name" value="CvpA-like"/>
</dbReference>
<evidence type="ECO:0000313" key="8">
    <source>
        <dbReference type="Proteomes" id="UP000289784"/>
    </source>
</evidence>
<dbReference type="Proteomes" id="UP000289784">
    <property type="component" value="Unassembled WGS sequence"/>
</dbReference>
<feature type="transmembrane region" description="Helical" evidence="6">
    <location>
        <begin position="103"/>
        <end position="124"/>
    </location>
</feature>
<protein>
    <submittedName>
        <fullName evidence="7">CvpA family protein</fullName>
    </submittedName>
</protein>
<keyword evidence="2 6" id="KW-0812">Transmembrane</keyword>
<dbReference type="RefSeq" id="WP_129471403.1">
    <property type="nucleotide sequence ID" value="NZ_SAWZ01000005.1"/>
</dbReference>
<dbReference type="Pfam" id="PF02674">
    <property type="entry name" value="Colicin_V"/>
    <property type="match status" value="1"/>
</dbReference>
<dbReference type="GO" id="GO:0016020">
    <property type="term" value="C:membrane"/>
    <property type="evidence" value="ECO:0007669"/>
    <property type="project" value="UniProtKB-SubCell"/>
</dbReference>
<evidence type="ECO:0000256" key="2">
    <source>
        <dbReference type="ARBA" id="ARBA00022692"/>
    </source>
</evidence>
<proteinExistence type="predicted"/>
<gene>
    <name evidence="7" type="ORF">EPA99_11725</name>
</gene>
<feature type="transmembrane region" description="Helical" evidence="6">
    <location>
        <begin position="62"/>
        <end position="83"/>
    </location>
</feature>
<sequence>MIDLLLGAIIGISALLGLLRGFVGIVVGTASWLLAGWASFQFGNDAARWLADGRAPTMTQSLGGYALAFVVVLVVVGLIGYVLRTAVQATRLGAADRALGLGLGLVRGGFLAAVLVVLMSFTPLTREASWQQSRILPVIEPGAGWMRAQLPRWEAPNMNLDQIRKVDLGKLPLAGDNARLNDTLKASGLEGDGLKRLMSQTLEQVREHGALSPQGTQADPALPTPIADPAQVRPGHPDPARVEGNGQARPPSQ</sequence>
<evidence type="ECO:0000256" key="4">
    <source>
        <dbReference type="ARBA" id="ARBA00023136"/>
    </source>
</evidence>
<organism evidence="7 8">
    <name type="scientific">Pseudoxanthomonas composti</name>
    <dbReference type="NCBI Taxonomy" id="2137479"/>
    <lineage>
        <taxon>Bacteria</taxon>
        <taxon>Pseudomonadati</taxon>
        <taxon>Pseudomonadota</taxon>
        <taxon>Gammaproteobacteria</taxon>
        <taxon>Lysobacterales</taxon>
        <taxon>Lysobacteraceae</taxon>
        <taxon>Pseudoxanthomonas</taxon>
    </lineage>
</organism>
<evidence type="ECO:0000256" key="3">
    <source>
        <dbReference type="ARBA" id="ARBA00022989"/>
    </source>
</evidence>
<dbReference type="PANTHER" id="PTHR36926:SF1">
    <property type="entry name" value="COLICIN V PRODUCTION PROTEIN"/>
    <property type="match status" value="1"/>
</dbReference>
<dbReference type="InterPro" id="IPR003825">
    <property type="entry name" value="Colicin-V_CvpA"/>
</dbReference>
<evidence type="ECO:0000256" key="6">
    <source>
        <dbReference type="SAM" id="Phobius"/>
    </source>
</evidence>
<keyword evidence="3 6" id="KW-1133">Transmembrane helix</keyword>
<keyword evidence="4 6" id="KW-0472">Membrane</keyword>
<comment type="subcellular location">
    <subcellularLocation>
        <location evidence="1">Membrane</location>
        <topology evidence="1">Multi-pass membrane protein</topology>
    </subcellularLocation>
</comment>
<dbReference type="OrthoDB" id="9810601at2"/>
<reference evidence="7 8" key="1">
    <citation type="submission" date="2019-01" db="EMBL/GenBank/DDBJ databases">
        <title>Pseudoxanthomonas composti sp. nov., isolated from compost.</title>
        <authorList>
            <person name="Yang G."/>
        </authorList>
    </citation>
    <scope>NUCLEOTIDE SEQUENCE [LARGE SCALE GENOMIC DNA]</scope>
    <source>
        <strain evidence="7 8">GSS15</strain>
    </source>
</reference>